<dbReference type="InterPro" id="IPR036291">
    <property type="entry name" value="NAD(P)-bd_dom_sf"/>
</dbReference>
<organism evidence="5 6">
    <name type="scientific">Salinisphaera aquimarina</name>
    <dbReference type="NCBI Taxonomy" id="2094031"/>
    <lineage>
        <taxon>Bacteria</taxon>
        <taxon>Pseudomonadati</taxon>
        <taxon>Pseudomonadota</taxon>
        <taxon>Gammaproteobacteria</taxon>
        <taxon>Salinisphaerales</taxon>
        <taxon>Salinisphaeraceae</taxon>
        <taxon>Salinisphaera</taxon>
    </lineage>
</organism>
<reference evidence="6" key="1">
    <citation type="journal article" date="2019" name="Int. J. Syst. Evol. Microbiol.">
        <title>The Global Catalogue of Microorganisms (GCM) 10K type strain sequencing project: providing services to taxonomists for standard genome sequencing and annotation.</title>
        <authorList>
            <consortium name="The Broad Institute Genomics Platform"/>
            <consortium name="The Broad Institute Genome Sequencing Center for Infectious Disease"/>
            <person name="Wu L."/>
            <person name="Ma J."/>
        </authorList>
    </citation>
    <scope>NUCLEOTIDE SEQUENCE [LARGE SCALE GENOMIC DNA]</scope>
    <source>
        <strain evidence="6">KCTC 52640</strain>
    </source>
</reference>
<dbReference type="PRINTS" id="PR00081">
    <property type="entry name" value="GDHRDH"/>
</dbReference>
<dbReference type="PANTHER" id="PTHR43391:SF82">
    <property type="entry name" value="OXIDOREDUCTASE SADH-RELATED"/>
    <property type="match status" value="1"/>
</dbReference>
<evidence type="ECO:0000256" key="2">
    <source>
        <dbReference type="ARBA" id="ARBA00023002"/>
    </source>
</evidence>
<evidence type="ECO:0000313" key="5">
    <source>
        <dbReference type="EMBL" id="MFC3102715.1"/>
    </source>
</evidence>
<dbReference type="GO" id="GO:0016491">
    <property type="term" value="F:oxidoreductase activity"/>
    <property type="evidence" value="ECO:0007669"/>
    <property type="project" value="UniProtKB-KW"/>
</dbReference>
<keyword evidence="6" id="KW-1185">Reference proteome</keyword>
<dbReference type="SUPFAM" id="SSF51735">
    <property type="entry name" value="NAD(P)-binding Rossmann-fold domains"/>
    <property type="match status" value="1"/>
</dbReference>
<proteinExistence type="inferred from homology"/>
<name>A0ABV7ELK7_9GAMM</name>
<comment type="similarity">
    <text evidence="1 3">Belongs to the short-chain dehydrogenases/reductases (SDR) family.</text>
</comment>
<accession>A0ABV7ELK7</accession>
<feature type="domain" description="Ketoreductase" evidence="4">
    <location>
        <begin position="7"/>
        <end position="189"/>
    </location>
</feature>
<dbReference type="InterPro" id="IPR057326">
    <property type="entry name" value="KR_dom"/>
</dbReference>
<evidence type="ECO:0000256" key="3">
    <source>
        <dbReference type="RuleBase" id="RU000363"/>
    </source>
</evidence>
<comment type="caution">
    <text evidence="5">The sequence shown here is derived from an EMBL/GenBank/DDBJ whole genome shotgun (WGS) entry which is preliminary data.</text>
</comment>
<dbReference type="EC" id="1.-.-.-" evidence="5"/>
<evidence type="ECO:0000256" key="1">
    <source>
        <dbReference type="ARBA" id="ARBA00006484"/>
    </source>
</evidence>
<evidence type="ECO:0000313" key="6">
    <source>
        <dbReference type="Proteomes" id="UP001595462"/>
    </source>
</evidence>
<evidence type="ECO:0000259" key="4">
    <source>
        <dbReference type="SMART" id="SM00822"/>
    </source>
</evidence>
<dbReference type="EMBL" id="JBHRSS010000001">
    <property type="protein sequence ID" value="MFC3102715.1"/>
    <property type="molecule type" value="Genomic_DNA"/>
</dbReference>
<dbReference type="RefSeq" id="WP_380686044.1">
    <property type="nucleotide sequence ID" value="NZ_JBHRSS010000001.1"/>
</dbReference>
<dbReference type="SMART" id="SM00822">
    <property type="entry name" value="PKS_KR"/>
    <property type="match status" value="1"/>
</dbReference>
<protein>
    <submittedName>
        <fullName evidence="5">SDR family NAD(P)-dependent oxidoreductase</fullName>
        <ecNumber evidence="5">1.-.-.-</ecNumber>
    </submittedName>
</protein>
<dbReference type="PRINTS" id="PR00080">
    <property type="entry name" value="SDRFAMILY"/>
</dbReference>
<dbReference type="InterPro" id="IPR002347">
    <property type="entry name" value="SDR_fam"/>
</dbReference>
<dbReference type="Proteomes" id="UP001595462">
    <property type="component" value="Unassembled WGS sequence"/>
</dbReference>
<dbReference type="PROSITE" id="PS00061">
    <property type="entry name" value="ADH_SHORT"/>
    <property type="match status" value="1"/>
</dbReference>
<dbReference type="Pfam" id="PF00106">
    <property type="entry name" value="adh_short"/>
    <property type="match status" value="1"/>
</dbReference>
<gene>
    <name evidence="5" type="ORF">ACFOSU_02285</name>
</gene>
<keyword evidence="2 5" id="KW-0560">Oxidoreductase</keyword>
<dbReference type="PANTHER" id="PTHR43391">
    <property type="entry name" value="RETINOL DEHYDROGENASE-RELATED"/>
    <property type="match status" value="1"/>
</dbReference>
<dbReference type="InterPro" id="IPR020904">
    <property type="entry name" value="Sc_DH/Rdtase_CS"/>
</dbReference>
<dbReference type="Gene3D" id="3.40.50.720">
    <property type="entry name" value="NAD(P)-binding Rossmann-like Domain"/>
    <property type="match status" value="1"/>
</dbReference>
<sequence length="270" mass="28981">MKDLNSKVVVITGAGSGIGRSLATLCARRGARLALCDVDDDGLAQTRAACGDTTVFTAHVDVADRRAMDAFRDQVVEHYARVDLVVNNAGVAHSQTISDTEYDDFEWIMGINFWGVVHGTKTFLPLLQENTGSALINVSSVFGIISVPTQGTYNATKFAVRGFTEALRHETAGSGLHVMCVHPGGIKTAIAHSARFYVGPDGSSDQSKSAGDFVDKLARTTPDQAARKILDDLGKKKGRCLIGVDAKIISVISRLIPVNYWKVMSRLMPG</sequence>